<dbReference type="SUPFAM" id="SSF54565">
    <property type="entry name" value="Ribosomal protein S16"/>
    <property type="match status" value="1"/>
</dbReference>
<sequence>MSTSIRLSLAGKKNHPIYRIVVSETRYKRDGKHLDVLGMYNPNVKPPALNLSQEKLEKWMKKGAIISEGLRKILPASPNRGEKKE</sequence>
<gene>
    <name evidence="3" type="primary">rpsP</name>
    <name evidence="4" type="ORF">COT03_02050</name>
</gene>
<name>A0A2M6YR22_9BACT</name>
<dbReference type="NCBIfam" id="TIGR00002">
    <property type="entry name" value="S16"/>
    <property type="match status" value="1"/>
</dbReference>
<reference evidence="5" key="1">
    <citation type="submission" date="2017-09" db="EMBL/GenBank/DDBJ databases">
        <title>Depth-based differentiation of microbial function through sediment-hosted aquifers and enrichment of novel symbionts in the deep terrestrial subsurface.</title>
        <authorList>
            <person name="Probst A.J."/>
            <person name="Ladd B."/>
            <person name="Jarett J.K."/>
            <person name="Geller-Mcgrath D.E."/>
            <person name="Sieber C.M.K."/>
            <person name="Emerson J.B."/>
            <person name="Anantharaman K."/>
            <person name="Thomas B.C."/>
            <person name="Malmstrom R."/>
            <person name="Stieglmeier M."/>
            <person name="Klingl A."/>
            <person name="Woyke T."/>
            <person name="Ryan C.M."/>
            <person name="Banfield J.F."/>
        </authorList>
    </citation>
    <scope>NUCLEOTIDE SEQUENCE [LARGE SCALE GENOMIC DNA]</scope>
</reference>
<accession>A0A2M6YR22</accession>
<dbReference type="AlphaFoldDB" id="A0A2M6YR22"/>
<dbReference type="GO" id="GO:0003735">
    <property type="term" value="F:structural constituent of ribosome"/>
    <property type="evidence" value="ECO:0007669"/>
    <property type="project" value="InterPro"/>
</dbReference>
<evidence type="ECO:0000256" key="2">
    <source>
        <dbReference type="ARBA" id="ARBA00023274"/>
    </source>
</evidence>
<dbReference type="InterPro" id="IPR000307">
    <property type="entry name" value="Ribosomal_bS16"/>
</dbReference>
<dbReference type="InterPro" id="IPR023803">
    <property type="entry name" value="Ribosomal_bS16_dom_sf"/>
</dbReference>
<dbReference type="GO" id="GO:0006412">
    <property type="term" value="P:translation"/>
    <property type="evidence" value="ECO:0007669"/>
    <property type="project" value="UniProtKB-UniRule"/>
</dbReference>
<dbReference type="EMBL" id="PEWZ01000099">
    <property type="protein sequence ID" value="PIU34653.1"/>
    <property type="molecule type" value="Genomic_DNA"/>
</dbReference>
<dbReference type="Gene3D" id="3.30.1320.10">
    <property type="match status" value="1"/>
</dbReference>
<evidence type="ECO:0000256" key="3">
    <source>
        <dbReference type="HAMAP-Rule" id="MF_00385"/>
    </source>
</evidence>
<dbReference type="Pfam" id="PF00886">
    <property type="entry name" value="Ribosomal_S16"/>
    <property type="match status" value="1"/>
</dbReference>
<evidence type="ECO:0000313" key="5">
    <source>
        <dbReference type="Proteomes" id="UP000229502"/>
    </source>
</evidence>
<keyword evidence="1 3" id="KW-0689">Ribosomal protein</keyword>
<evidence type="ECO:0000256" key="1">
    <source>
        <dbReference type="ARBA" id="ARBA00022980"/>
    </source>
</evidence>
<protein>
    <recommendedName>
        <fullName evidence="3">Small ribosomal subunit protein bS16</fullName>
    </recommendedName>
</protein>
<dbReference type="PANTHER" id="PTHR12919:SF20">
    <property type="entry name" value="SMALL RIBOSOMAL SUBUNIT PROTEIN BS16M"/>
    <property type="match status" value="1"/>
</dbReference>
<comment type="caution">
    <text evidence="4">The sequence shown here is derived from an EMBL/GenBank/DDBJ whole genome shotgun (WGS) entry which is preliminary data.</text>
</comment>
<proteinExistence type="inferred from homology"/>
<dbReference type="HAMAP" id="MF_00385">
    <property type="entry name" value="Ribosomal_bS16"/>
    <property type="match status" value="1"/>
</dbReference>
<dbReference type="GO" id="GO:0015935">
    <property type="term" value="C:small ribosomal subunit"/>
    <property type="evidence" value="ECO:0007669"/>
    <property type="project" value="TreeGrafter"/>
</dbReference>
<keyword evidence="2 3" id="KW-0687">Ribonucleoprotein</keyword>
<dbReference type="GO" id="GO:0005737">
    <property type="term" value="C:cytoplasm"/>
    <property type="evidence" value="ECO:0007669"/>
    <property type="project" value="UniProtKB-ARBA"/>
</dbReference>
<dbReference type="PANTHER" id="PTHR12919">
    <property type="entry name" value="30S RIBOSOMAL PROTEIN S16"/>
    <property type="match status" value="1"/>
</dbReference>
<comment type="similarity">
    <text evidence="3">Belongs to the bacterial ribosomal protein bS16 family.</text>
</comment>
<dbReference type="Proteomes" id="UP000229502">
    <property type="component" value="Unassembled WGS sequence"/>
</dbReference>
<evidence type="ECO:0000313" key="4">
    <source>
        <dbReference type="EMBL" id="PIU34653.1"/>
    </source>
</evidence>
<organism evidence="4 5">
    <name type="scientific">Candidatus Shapirobacteria bacterium CG07_land_8_20_14_0_80_39_18</name>
    <dbReference type="NCBI Taxonomy" id="1974882"/>
    <lineage>
        <taxon>Bacteria</taxon>
        <taxon>Candidatus Shapironibacteriota</taxon>
    </lineage>
</organism>